<evidence type="ECO:0008006" key="3">
    <source>
        <dbReference type="Google" id="ProtNLM"/>
    </source>
</evidence>
<keyword evidence="2" id="KW-1185">Reference proteome</keyword>
<gene>
    <name evidence="1" type="ORF">CPAR01_15165</name>
</gene>
<sequence length="150" mass="16565">MLLILILLAGQGSYEKLPDVGARQPCACACACACQTAPWFSSHKRSFSSSQVRHLYHQILLQATIGSNVRPFDWSDRRKKGGRVLWNSMHCGQGRFARNGDYEAGPCQRCNGWMSRMFCSTLDGALSRPSSTSLCACLVFFGNLAQPNAR</sequence>
<dbReference type="RefSeq" id="XP_060341846.1">
    <property type="nucleotide sequence ID" value="XM_060499414.1"/>
</dbReference>
<organism evidence="1 2">
    <name type="scientific">Colletotrichum paranaense</name>
    <dbReference type="NCBI Taxonomy" id="1914294"/>
    <lineage>
        <taxon>Eukaryota</taxon>
        <taxon>Fungi</taxon>
        <taxon>Dikarya</taxon>
        <taxon>Ascomycota</taxon>
        <taxon>Pezizomycotina</taxon>
        <taxon>Sordariomycetes</taxon>
        <taxon>Hypocreomycetidae</taxon>
        <taxon>Glomerellales</taxon>
        <taxon>Glomerellaceae</taxon>
        <taxon>Colletotrichum</taxon>
        <taxon>Colletotrichum acutatum species complex</taxon>
    </lineage>
</organism>
<evidence type="ECO:0000313" key="2">
    <source>
        <dbReference type="Proteomes" id="UP001241169"/>
    </source>
</evidence>
<accession>A0ABQ9RZM1</accession>
<proteinExistence type="predicted"/>
<dbReference type="Proteomes" id="UP001241169">
    <property type="component" value="Unassembled WGS sequence"/>
</dbReference>
<reference evidence="1 2" key="1">
    <citation type="submission" date="2016-10" db="EMBL/GenBank/DDBJ databases">
        <title>The genome sequence of Colletotrichum fioriniae PJ7.</title>
        <authorList>
            <person name="Baroncelli R."/>
        </authorList>
    </citation>
    <scope>NUCLEOTIDE SEQUENCE [LARGE SCALE GENOMIC DNA]</scope>
    <source>
        <strain evidence="1 2">IMI 384185</strain>
    </source>
</reference>
<name>A0ABQ9RZM1_9PEZI</name>
<dbReference type="GeneID" id="85383313"/>
<protein>
    <recommendedName>
        <fullName evidence="3">Secreted protein</fullName>
    </recommendedName>
</protein>
<comment type="caution">
    <text evidence="1">The sequence shown here is derived from an EMBL/GenBank/DDBJ whole genome shotgun (WGS) entry which is preliminary data.</text>
</comment>
<evidence type="ECO:0000313" key="1">
    <source>
        <dbReference type="EMBL" id="KAK1520114.1"/>
    </source>
</evidence>
<dbReference type="EMBL" id="MOPA01000018">
    <property type="protein sequence ID" value="KAK1520114.1"/>
    <property type="molecule type" value="Genomic_DNA"/>
</dbReference>